<evidence type="ECO:0000256" key="2">
    <source>
        <dbReference type="SAM" id="Phobius"/>
    </source>
</evidence>
<dbReference type="EMBL" id="MT631463">
    <property type="protein sequence ID" value="QNO51230.1"/>
    <property type="molecule type" value="Genomic_DNA"/>
</dbReference>
<gene>
    <name evidence="4" type="primary">ubiB</name>
    <name evidence="4" type="ORF">BAILMKME_00028</name>
</gene>
<proteinExistence type="inferred from homology"/>
<evidence type="ECO:0000259" key="3">
    <source>
        <dbReference type="Pfam" id="PF03109"/>
    </source>
</evidence>
<dbReference type="SUPFAM" id="SSF56112">
    <property type="entry name" value="Protein kinase-like (PK-like)"/>
    <property type="match status" value="1"/>
</dbReference>
<comment type="similarity">
    <text evidence="1">Belongs to the protein kinase superfamily. ADCK protein kinase family.</text>
</comment>
<organism evidence="4">
    <name type="scientific">Candidatus Methanophagaceae archaeon ANME-1 ERB6</name>
    <dbReference type="NCBI Taxonomy" id="2759912"/>
    <lineage>
        <taxon>Archaea</taxon>
        <taxon>Methanobacteriati</taxon>
        <taxon>Methanobacteriota</taxon>
        <taxon>Stenosarchaea group</taxon>
        <taxon>Methanomicrobia</taxon>
        <taxon>Candidatus Methanophagales</taxon>
        <taxon>Candidatus Methanophagaceae</taxon>
    </lineage>
</organism>
<feature type="transmembrane region" description="Helical" evidence="2">
    <location>
        <begin position="543"/>
        <end position="566"/>
    </location>
</feature>
<dbReference type="GO" id="GO:0016301">
    <property type="term" value="F:kinase activity"/>
    <property type="evidence" value="ECO:0007669"/>
    <property type="project" value="UniProtKB-KW"/>
</dbReference>
<dbReference type="InterPro" id="IPR050154">
    <property type="entry name" value="UbiB_kinase"/>
</dbReference>
<feature type="domain" description="ABC1 atypical kinase-like" evidence="3">
    <location>
        <begin position="103"/>
        <end position="354"/>
    </location>
</feature>
<protein>
    <submittedName>
        <fullName evidence="4">Protein kinase UbiB</fullName>
        <ecNumber evidence="4">2.7.-.-</ecNumber>
    </submittedName>
</protein>
<keyword evidence="4" id="KW-0808">Transferase</keyword>
<dbReference type="PANTHER" id="PTHR10566">
    <property type="entry name" value="CHAPERONE-ACTIVITY OF BC1 COMPLEX CABC1 -RELATED"/>
    <property type="match status" value="1"/>
</dbReference>
<reference evidence="4" key="1">
    <citation type="submission" date="2020-06" db="EMBL/GenBank/DDBJ databases">
        <title>Unique genomic features of the anaerobic methanotrophic archaea.</title>
        <authorList>
            <person name="Chadwick G.L."/>
            <person name="Skennerton C.T."/>
            <person name="Laso-Perez R."/>
            <person name="Leu A.O."/>
            <person name="Speth D.R."/>
            <person name="Yu H."/>
            <person name="Morgan-Lang C."/>
            <person name="Hatzenpichler R."/>
            <person name="Goudeau D."/>
            <person name="Malmstrom R."/>
            <person name="Brazelton W.J."/>
            <person name="Woyke T."/>
            <person name="Hallam S.J."/>
            <person name="Tyson G.W."/>
            <person name="Wegener G."/>
            <person name="Boetius A."/>
            <person name="Orphan V."/>
        </authorList>
    </citation>
    <scope>NUCLEOTIDE SEQUENCE</scope>
</reference>
<keyword evidence="2" id="KW-0472">Membrane</keyword>
<evidence type="ECO:0000256" key="1">
    <source>
        <dbReference type="ARBA" id="ARBA00009670"/>
    </source>
</evidence>
<dbReference type="CDD" id="cd05121">
    <property type="entry name" value="ABC1_ADCK3-like"/>
    <property type="match status" value="1"/>
</dbReference>
<accession>A0A7G9YT96</accession>
<keyword evidence="2" id="KW-0812">Transmembrane</keyword>
<dbReference type="PANTHER" id="PTHR10566:SF113">
    <property type="entry name" value="PROTEIN ACTIVITY OF BC1 COMPLEX KINASE 7, CHLOROPLASTIC"/>
    <property type="match status" value="1"/>
</dbReference>
<dbReference type="InterPro" id="IPR011009">
    <property type="entry name" value="Kinase-like_dom_sf"/>
</dbReference>
<keyword evidence="4" id="KW-0418">Kinase</keyword>
<name>A0A7G9YT96_9EURY</name>
<dbReference type="AlphaFoldDB" id="A0A7G9YT96"/>
<feature type="transmembrane region" description="Helical" evidence="2">
    <location>
        <begin position="516"/>
        <end position="537"/>
    </location>
</feature>
<dbReference type="EC" id="2.7.-.-" evidence="4"/>
<keyword evidence="2" id="KW-1133">Transmembrane helix</keyword>
<evidence type="ECO:0000313" key="4">
    <source>
        <dbReference type="EMBL" id="QNO51230.1"/>
    </source>
</evidence>
<sequence>MPIRKIGVISRTYRHINRYREVIAILVKYGFGEVLAKLELQKRLDFGKGFILGKSAAEIAAISHWGRVRMALEELGPTFVKFGQIMSTRPDMVPQELITELEKLQDKVLPFSTEDARRIIEEELGDSIDRIFTDFSDSPVASASIAQVHKAVLPGGEEVAIKVQRPGIDRIIEVDLEIMLHLATLIEKHFKEELGILDPVGIVEEFARVIRKEQDFRIEAAHIERFATNFRADMTIHVPHVYREYSSDKVLTMEFIGGFKVSEITKAKAKVQAQNYGIDPKVVAARGANLVLKQIFEHGFFHADPHPGNIKVLKDNVICFLDYGMMGSLSARHREDLADILIAIIDKDETKIMRTILKLSRYRQIEDSEKLESDIAELIELYAYRPLKELEIGNLLHRIASVVAEYQLKAPRDFYLLAKALVTIEGVGKELDPEFNAVSHAEPFAEKIIWSRMSPRKLIEDFYLSALETRLLLRDLPSEARDILTRVRQGEVKIKFEHKGLDPMLKTLDQTSNRTVFAIVLASLVIGSALMVLSGVPPKWHEIPIIGIIGFLGAGIMAFWLLFSILRHGRM</sequence>
<dbReference type="Pfam" id="PF03109">
    <property type="entry name" value="ABC1"/>
    <property type="match status" value="1"/>
</dbReference>
<dbReference type="InterPro" id="IPR004147">
    <property type="entry name" value="ABC1_dom"/>
</dbReference>